<feature type="compositionally biased region" description="Polar residues" evidence="5">
    <location>
        <begin position="1"/>
        <end position="10"/>
    </location>
</feature>
<evidence type="ECO:0000256" key="4">
    <source>
        <dbReference type="PROSITE-ProRule" id="PRU00228"/>
    </source>
</evidence>
<dbReference type="STRING" id="2880.D7G4A5"/>
<dbReference type="GO" id="GO:0005634">
    <property type="term" value="C:nucleus"/>
    <property type="evidence" value="ECO:0007669"/>
    <property type="project" value="TreeGrafter"/>
</dbReference>
<dbReference type="eggNOG" id="KOG0457">
    <property type="taxonomic scope" value="Eukaryota"/>
</dbReference>
<dbReference type="GO" id="GO:0003713">
    <property type="term" value="F:transcription coactivator activity"/>
    <property type="evidence" value="ECO:0007669"/>
    <property type="project" value="TreeGrafter"/>
</dbReference>
<protein>
    <recommendedName>
        <fullName evidence="6">ZZ-type domain-containing protein</fullName>
    </recommendedName>
</protein>
<dbReference type="InterPro" id="IPR043145">
    <property type="entry name" value="Znf_ZZ_sf"/>
</dbReference>
<gene>
    <name evidence="7" type="ORF">Esi_0055_0088</name>
</gene>
<dbReference type="FunFam" id="1.10.10.10:FF:000087">
    <property type="entry name" value="Transcriptional adapter 2"/>
    <property type="match status" value="1"/>
</dbReference>
<dbReference type="InterPro" id="IPR036388">
    <property type="entry name" value="WH-like_DNA-bd_sf"/>
</dbReference>
<evidence type="ECO:0000256" key="2">
    <source>
        <dbReference type="ARBA" id="ARBA00022771"/>
    </source>
</evidence>
<evidence type="ECO:0000259" key="6">
    <source>
        <dbReference type="PROSITE" id="PS50135"/>
    </source>
</evidence>
<evidence type="ECO:0000256" key="1">
    <source>
        <dbReference type="ARBA" id="ARBA00022723"/>
    </source>
</evidence>
<dbReference type="PROSITE" id="PS50135">
    <property type="entry name" value="ZF_ZZ_2"/>
    <property type="match status" value="1"/>
</dbReference>
<feature type="compositionally biased region" description="Basic and acidic residues" evidence="5">
    <location>
        <begin position="365"/>
        <end position="374"/>
    </location>
</feature>
<feature type="region of interest" description="Disordered" evidence="5">
    <location>
        <begin position="343"/>
        <end position="374"/>
    </location>
</feature>
<dbReference type="PANTHER" id="PTHR12374">
    <property type="entry name" value="TRANSCRIPTIONAL ADAPTOR 2 ADA2 -RELATED"/>
    <property type="match status" value="1"/>
</dbReference>
<dbReference type="Proteomes" id="UP000002630">
    <property type="component" value="Linkage Group LG15"/>
</dbReference>
<dbReference type="CDD" id="cd02335">
    <property type="entry name" value="ZZ_ADA2"/>
    <property type="match status" value="1"/>
</dbReference>
<feature type="compositionally biased region" description="Basic and acidic residues" evidence="5">
    <location>
        <begin position="533"/>
        <end position="546"/>
    </location>
</feature>
<dbReference type="GO" id="GO:0003682">
    <property type="term" value="F:chromatin binding"/>
    <property type="evidence" value="ECO:0007669"/>
    <property type="project" value="TreeGrafter"/>
</dbReference>
<dbReference type="Gene3D" id="1.10.10.10">
    <property type="entry name" value="Winged helix-like DNA-binding domain superfamily/Winged helix DNA-binding domain"/>
    <property type="match status" value="1"/>
</dbReference>
<feature type="region of interest" description="Disordered" evidence="5">
    <location>
        <begin position="533"/>
        <end position="591"/>
    </location>
</feature>
<sequence>MNIGVHSNGQGAMDVDVGPQGGGGERAGSEKDRRAAINMLPNADLSNHTCDSCSKDITGLCYIRCEECKQEVDLCAACFFTGMEPLGHKKTHRYRVMDKLDKPIFTEDWTAAEELSLMDQVKKMGLGAWEEISDSNVQVPHVSYLLEYTIIDPLPTGCPFFCLFFLSPNTRLSDGAFNCTTITLPPRETNKKQKLFYRRHSSSELNARYLDTYLSQYGSVLPPCYLKHRPDGSGADKVPIPLTHPANCPPNQRGVKVSSKEIRGRTIAELGTNPRYRYEPSWQALAEKQQQRKEESEEAAAAAAAASANGLGAAAAKGTIGAPNGVGGGAVGFACAGNGAVGGDAAGSATGQNRSNTKQRRRRADKVNKAKEEEREIREWTEKLPGADLSVYAPLRGDFDHEHDDTAEELLANMEFRPTDHASEKQLKLDVIAVYNHRLDEREKRKKFVIENNLLDYKKPPPGSKKRGREDRELVARLRPFARFSNAKEHDELIDNLIAAKKIRARIETLQMYRQNGITTIAEGIEFDKARQRRQEELASQKHRESASYLYDGHASAKGSTGDRNRRYKDRNKGGGMSDGNGDDGRNGNNLLDVEGAPGVEYLSPAERALCSQLHLLPGYYLVIKNAMIQECVKSGCLKKSNLAGLATLDKPRLDKMYDFFSTSGWVTEKHRDFEISGAAANAIPGSPPA</sequence>
<dbReference type="SUPFAM" id="SSF57850">
    <property type="entry name" value="RING/U-box"/>
    <property type="match status" value="1"/>
</dbReference>
<dbReference type="GO" id="GO:0006357">
    <property type="term" value="P:regulation of transcription by RNA polymerase II"/>
    <property type="evidence" value="ECO:0007669"/>
    <property type="project" value="TreeGrafter"/>
</dbReference>
<dbReference type="AlphaFoldDB" id="D7G4A5"/>
<dbReference type="EMBL" id="FN648763">
    <property type="protein sequence ID" value="CBJ27120.1"/>
    <property type="molecule type" value="Genomic_DNA"/>
</dbReference>
<keyword evidence="2 4" id="KW-0863">Zinc-finger</keyword>
<organism evidence="7 8">
    <name type="scientific">Ectocarpus siliculosus</name>
    <name type="common">Brown alga</name>
    <name type="synonym">Conferva siliculosa</name>
    <dbReference type="NCBI Taxonomy" id="2880"/>
    <lineage>
        <taxon>Eukaryota</taxon>
        <taxon>Sar</taxon>
        <taxon>Stramenopiles</taxon>
        <taxon>Ochrophyta</taxon>
        <taxon>PX clade</taxon>
        <taxon>Phaeophyceae</taxon>
        <taxon>Ectocarpales</taxon>
        <taxon>Ectocarpaceae</taxon>
        <taxon>Ectocarpus</taxon>
    </lineage>
</organism>
<dbReference type="InterPro" id="IPR009057">
    <property type="entry name" value="Homeodomain-like_sf"/>
</dbReference>
<evidence type="ECO:0000256" key="3">
    <source>
        <dbReference type="ARBA" id="ARBA00022833"/>
    </source>
</evidence>
<dbReference type="SUPFAM" id="SSF46689">
    <property type="entry name" value="Homeodomain-like"/>
    <property type="match status" value="1"/>
</dbReference>
<dbReference type="InterPro" id="IPR041983">
    <property type="entry name" value="ADA2-like_ZZ"/>
</dbReference>
<evidence type="ECO:0000256" key="5">
    <source>
        <dbReference type="SAM" id="MobiDB-lite"/>
    </source>
</evidence>
<evidence type="ECO:0000313" key="7">
    <source>
        <dbReference type="EMBL" id="CBJ27120.1"/>
    </source>
</evidence>
<evidence type="ECO:0000313" key="8">
    <source>
        <dbReference type="Proteomes" id="UP000002630"/>
    </source>
</evidence>
<keyword evidence="1" id="KW-0479">Metal-binding</keyword>
<accession>D7G4A5</accession>
<keyword evidence="3" id="KW-0862">Zinc</keyword>
<dbReference type="InterPro" id="IPR055141">
    <property type="entry name" value="TADA2A_B-like_dom"/>
</dbReference>
<dbReference type="OrthoDB" id="198809at2759"/>
<dbReference type="InterPro" id="IPR000433">
    <property type="entry name" value="Znf_ZZ"/>
</dbReference>
<dbReference type="OMA" id="YNGNHRP"/>
<keyword evidence="8" id="KW-1185">Reference proteome</keyword>
<proteinExistence type="predicted"/>
<dbReference type="InParanoid" id="D7G4A5"/>
<dbReference type="Gene3D" id="3.30.60.90">
    <property type="match status" value="1"/>
</dbReference>
<dbReference type="Pfam" id="PF22941">
    <property type="entry name" value="TADA2A-like_3rd"/>
    <property type="match status" value="1"/>
</dbReference>
<dbReference type="GO" id="GO:0008270">
    <property type="term" value="F:zinc ion binding"/>
    <property type="evidence" value="ECO:0007669"/>
    <property type="project" value="UniProtKB-KW"/>
</dbReference>
<feature type="domain" description="ZZ-type" evidence="6">
    <location>
        <begin position="45"/>
        <end position="102"/>
    </location>
</feature>
<name>D7G4A5_ECTSI</name>
<dbReference type="Pfam" id="PF25299">
    <property type="entry name" value="ZZ_ADA2"/>
    <property type="match status" value="1"/>
</dbReference>
<dbReference type="EMBL" id="FN649740">
    <property type="protein sequence ID" value="CBJ27120.1"/>
    <property type="molecule type" value="Genomic_DNA"/>
</dbReference>
<reference evidence="7 8" key="1">
    <citation type="journal article" date="2010" name="Nature">
        <title>The Ectocarpus genome and the independent evolution of multicellularity in brown algae.</title>
        <authorList>
            <person name="Cock J.M."/>
            <person name="Sterck L."/>
            <person name="Rouze P."/>
            <person name="Scornet D."/>
            <person name="Allen A.E."/>
            <person name="Amoutzias G."/>
            <person name="Anthouard V."/>
            <person name="Artiguenave F."/>
            <person name="Aury J.M."/>
            <person name="Badger J.H."/>
            <person name="Beszteri B."/>
            <person name="Billiau K."/>
            <person name="Bonnet E."/>
            <person name="Bothwell J.H."/>
            <person name="Bowler C."/>
            <person name="Boyen C."/>
            <person name="Brownlee C."/>
            <person name="Carrano C.J."/>
            <person name="Charrier B."/>
            <person name="Cho G.Y."/>
            <person name="Coelho S.M."/>
            <person name="Collen J."/>
            <person name="Corre E."/>
            <person name="Da Silva C."/>
            <person name="Delage L."/>
            <person name="Delaroque N."/>
            <person name="Dittami S.M."/>
            <person name="Doulbeau S."/>
            <person name="Elias M."/>
            <person name="Farnham G."/>
            <person name="Gachon C.M."/>
            <person name="Gschloessl B."/>
            <person name="Heesch S."/>
            <person name="Jabbari K."/>
            <person name="Jubin C."/>
            <person name="Kawai H."/>
            <person name="Kimura K."/>
            <person name="Kloareg B."/>
            <person name="Kupper F.C."/>
            <person name="Lang D."/>
            <person name="Le Bail A."/>
            <person name="Leblanc C."/>
            <person name="Lerouge P."/>
            <person name="Lohr M."/>
            <person name="Lopez P.J."/>
            <person name="Martens C."/>
            <person name="Maumus F."/>
            <person name="Michel G."/>
            <person name="Miranda-Saavedra D."/>
            <person name="Morales J."/>
            <person name="Moreau H."/>
            <person name="Motomura T."/>
            <person name="Nagasato C."/>
            <person name="Napoli C.A."/>
            <person name="Nelson D.R."/>
            <person name="Nyvall-Collen P."/>
            <person name="Peters A.F."/>
            <person name="Pommier C."/>
            <person name="Potin P."/>
            <person name="Poulain J."/>
            <person name="Quesneville H."/>
            <person name="Read B."/>
            <person name="Rensing S.A."/>
            <person name="Ritter A."/>
            <person name="Rousvoal S."/>
            <person name="Samanta M."/>
            <person name="Samson G."/>
            <person name="Schroeder D.C."/>
            <person name="Segurens B."/>
            <person name="Strittmatter M."/>
            <person name="Tonon T."/>
            <person name="Tregear J.W."/>
            <person name="Valentin K."/>
            <person name="von Dassow P."/>
            <person name="Yamagishi T."/>
            <person name="Van de Peer Y."/>
            <person name="Wincker P."/>
        </authorList>
    </citation>
    <scope>NUCLEOTIDE SEQUENCE [LARGE SCALE GENOMIC DNA]</scope>
    <source>
        <strain evidence="8">Ec32 / CCAP1310/4</strain>
    </source>
</reference>
<dbReference type="PANTHER" id="PTHR12374:SF20">
    <property type="entry name" value="TRANSCRIPTIONAL ADAPTER 2-ALPHA"/>
    <property type="match status" value="1"/>
</dbReference>
<feature type="region of interest" description="Disordered" evidence="5">
    <location>
        <begin position="1"/>
        <end position="31"/>
    </location>
</feature>
<dbReference type="GO" id="GO:0006338">
    <property type="term" value="P:chromatin remodeling"/>
    <property type="evidence" value="ECO:0007669"/>
    <property type="project" value="TreeGrafter"/>
</dbReference>